<dbReference type="AlphaFoldDB" id="A0A382FUD7"/>
<accession>A0A382FUD7</accession>
<protein>
    <submittedName>
        <fullName evidence="2">Uncharacterized protein</fullName>
    </submittedName>
</protein>
<dbReference type="EMBL" id="UINC01051744">
    <property type="protein sequence ID" value="SVB66259.1"/>
    <property type="molecule type" value="Genomic_DNA"/>
</dbReference>
<proteinExistence type="predicted"/>
<evidence type="ECO:0000313" key="2">
    <source>
        <dbReference type="EMBL" id="SVB66259.1"/>
    </source>
</evidence>
<feature type="compositionally biased region" description="Basic and acidic residues" evidence="1">
    <location>
        <begin position="15"/>
        <end position="36"/>
    </location>
</feature>
<sequence>MRRRLSYLFLPSERNAGDQKGDDVDNGPVDDHGPRR</sequence>
<evidence type="ECO:0000256" key="1">
    <source>
        <dbReference type="SAM" id="MobiDB-lite"/>
    </source>
</evidence>
<organism evidence="2">
    <name type="scientific">marine metagenome</name>
    <dbReference type="NCBI Taxonomy" id="408172"/>
    <lineage>
        <taxon>unclassified sequences</taxon>
        <taxon>metagenomes</taxon>
        <taxon>ecological metagenomes</taxon>
    </lineage>
</organism>
<feature type="non-terminal residue" evidence="2">
    <location>
        <position position="36"/>
    </location>
</feature>
<feature type="region of interest" description="Disordered" evidence="1">
    <location>
        <begin position="1"/>
        <end position="36"/>
    </location>
</feature>
<reference evidence="2" key="1">
    <citation type="submission" date="2018-05" db="EMBL/GenBank/DDBJ databases">
        <authorList>
            <person name="Lanie J.A."/>
            <person name="Ng W.-L."/>
            <person name="Kazmierczak K.M."/>
            <person name="Andrzejewski T.M."/>
            <person name="Davidsen T.M."/>
            <person name="Wayne K.J."/>
            <person name="Tettelin H."/>
            <person name="Glass J.I."/>
            <person name="Rusch D."/>
            <person name="Podicherti R."/>
            <person name="Tsui H.-C.T."/>
            <person name="Winkler M.E."/>
        </authorList>
    </citation>
    <scope>NUCLEOTIDE SEQUENCE</scope>
</reference>
<name>A0A382FUD7_9ZZZZ</name>
<gene>
    <name evidence="2" type="ORF">METZ01_LOCUS219113</name>
</gene>